<organism evidence="1 2">
    <name type="scientific">Cerasibacillus terrae</name>
    <dbReference type="NCBI Taxonomy" id="2498845"/>
    <lineage>
        <taxon>Bacteria</taxon>
        <taxon>Bacillati</taxon>
        <taxon>Bacillota</taxon>
        <taxon>Bacilli</taxon>
        <taxon>Bacillales</taxon>
        <taxon>Bacillaceae</taxon>
        <taxon>Cerasibacillus</taxon>
    </lineage>
</organism>
<proteinExistence type="predicted"/>
<name>A0A5C8NS72_9BACI</name>
<comment type="caution">
    <text evidence="1">The sequence shown here is derived from an EMBL/GenBank/DDBJ whole genome shotgun (WGS) entry which is preliminary data.</text>
</comment>
<dbReference type="OrthoDB" id="8400810at2"/>
<sequence length="237" mass="26911">MDRRKFIKNTGLVMGGVIGGSLFGGLLTNQFQSEPASKETVVEDDGKNARIFFNRKEDFDVLSAAVERIYPEDDNGPGAVWLGVPYFIDRQLAGEFGNNGKEYMQGPFKDINNSERYQSRLNRGDMMLEGLRTMNQVSLKKNNESFDKIEGEKQDEILAAFEEGKVKMKGASTESFFQLLRQMTIEGAYADPLYGGNRDMMGWKMREFPGPRPAYINEIESEEFVKHDPISLKDYQP</sequence>
<protein>
    <submittedName>
        <fullName evidence="1">Gluconate 2-dehydrogenase subunit 3 family protein</fullName>
    </submittedName>
</protein>
<keyword evidence="2" id="KW-1185">Reference proteome</keyword>
<reference evidence="1 2" key="1">
    <citation type="submission" date="2019-06" db="EMBL/GenBank/DDBJ databases">
        <title>Cerasibacillus sp. nov., isolated from maize field.</title>
        <authorList>
            <person name="Lin S.-Y."/>
            <person name="Tsai C.-F."/>
            <person name="Young C.-C."/>
        </authorList>
    </citation>
    <scope>NUCLEOTIDE SEQUENCE [LARGE SCALE GENOMIC DNA]</scope>
    <source>
        <strain evidence="1 2">CC-CFT480</strain>
    </source>
</reference>
<evidence type="ECO:0000313" key="1">
    <source>
        <dbReference type="EMBL" id="TXL64551.1"/>
    </source>
</evidence>
<evidence type="ECO:0000313" key="2">
    <source>
        <dbReference type="Proteomes" id="UP000321574"/>
    </source>
</evidence>
<dbReference type="Pfam" id="PF13618">
    <property type="entry name" value="Gluconate_2-dh3"/>
    <property type="match status" value="1"/>
</dbReference>
<dbReference type="InterPro" id="IPR027056">
    <property type="entry name" value="Gluconate_2DH_su3"/>
</dbReference>
<dbReference type="Proteomes" id="UP000321574">
    <property type="component" value="Unassembled WGS sequence"/>
</dbReference>
<gene>
    <name evidence="1" type="ORF">FHP05_09175</name>
</gene>
<dbReference type="EMBL" id="VDUW01000005">
    <property type="protein sequence ID" value="TXL64551.1"/>
    <property type="molecule type" value="Genomic_DNA"/>
</dbReference>
<dbReference type="AlphaFoldDB" id="A0A5C8NS72"/>
<accession>A0A5C8NS72</accession>